<keyword evidence="7" id="KW-1185">Reference proteome</keyword>
<evidence type="ECO:0000256" key="2">
    <source>
        <dbReference type="PROSITE-ProRule" id="PRU00042"/>
    </source>
</evidence>
<accession>A0A7R9BEH8</accession>
<dbReference type="EMBL" id="CAJPEX010000161">
    <property type="protein sequence ID" value="CAG0913854.1"/>
    <property type="molecule type" value="Genomic_DNA"/>
</dbReference>
<feature type="compositionally biased region" description="Basic and acidic residues" evidence="3">
    <location>
        <begin position="1081"/>
        <end position="1092"/>
    </location>
</feature>
<protein>
    <recommendedName>
        <fullName evidence="5">C2H2-type domain-containing protein</fullName>
    </recommendedName>
</protein>
<keyword evidence="2" id="KW-0862">Zinc</keyword>
<dbReference type="InterPro" id="IPR013087">
    <property type="entry name" value="Znf_C2H2_type"/>
</dbReference>
<dbReference type="PROSITE" id="PS50157">
    <property type="entry name" value="ZINC_FINGER_C2H2_2"/>
    <property type="match status" value="5"/>
</dbReference>
<feature type="transmembrane region" description="Helical" evidence="4">
    <location>
        <begin position="943"/>
        <end position="963"/>
    </location>
</feature>
<dbReference type="InterPro" id="IPR006876">
    <property type="entry name" value="LMBR1-like_membr_prot"/>
</dbReference>
<evidence type="ECO:0000256" key="4">
    <source>
        <dbReference type="SAM" id="Phobius"/>
    </source>
</evidence>
<keyword evidence="4" id="KW-0472">Membrane</keyword>
<dbReference type="PANTHER" id="PTHR12625">
    <property type="entry name" value="LIPOCALIN-1 INTERACTING MEMBRANE RECEPTOR LIMR"/>
    <property type="match status" value="1"/>
</dbReference>
<reference evidence="6" key="1">
    <citation type="submission" date="2020-11" db="EMBL/GenBank/DDBJ databases">
        <authorList>
            <person name="Tran Van P."/>
        </authorList>
    </citation>
    <scope>NUCLEOTIDE SEQUENCE</scope>
</reference>
<feature type="transmembrane region" description="Helical" evidence="4">
    <location>
        <begin position="975"/>
        <end position="995"/>
    </location>
</feature>
<dbReference type="Gene3D" id="3.30.160.60">
    <property type="entry name" value="Classic Zinc Finger"/>
    <property type="match status" value="4"/>
</dbReference>
<dbReference type="GO" id="GO:0004888">
    <property type="term" value="F:transmembrane signaling receptor activity"/>
    <property type="evidence" value="ECO:0007669"/>
    <property type="project" value="TreeGrafter"/>
</dbReference>
<feature type="transmembrane region" description="Helical" evidence="4">
    <location>
        <begin position="757"/>
        <end position="778"/>
    </location>
</feature>
<feature type="domain" description="C2H2-type" evidence="5">
    <location>
        <begin position="491"/>
        <end position="518"/>
    </location>
</feature>
<dbReference type="GO" id="GO:0005886">
    <property type="term" value="C:plasma membrane"/>
    <property type="evidence" value="ECO:0007669"/>
    <property type="project" value="TreeGrafter"/>
</dbReference>
<dbReference type="AlphaFoldDB" id="A0A7R9BEH8"/>
<feature type="domain" description="C2H2-type" evidence="5">
    <location>
        <begin position="197"/>
        <end position="225"/>
    </location>
</feature>
<evidence type="ECO:0000313" key="6">
    <source>
        <dbReference type="EMBL" id="CAD7273702.1"/>
    </source>
</evidence>
<feature type="transmembrane region" description="Helical" evidence="4">
    <location>
        <begin position="582"/>
        <end position="602"/>
    </location>
</feature>
<evidence type="ECO:0000256" key="3">
    <source>
        <dbReference type="SAM" id="MobiDB-lite"/>
    </source>
</evidence>
<dbReference type="PRINTS" id="PR01692">
    <property type="entry name" value="LIPOCALINIMR"/>
</dbReference>
<feature type="transmembrane region" description="Helical" evidence="4">
    <location>
        <begin position="715"/>
        <end position="737"/>
    </location>
</feature>
<dbReference type="PANTHER" id="PTHR12625:SF0">
    <property type="entry name" value="PROTEIN LILIPOD"/>
    <property type="match status" value="1"/>
</dbReference>
<feature type="domain" description="C2H2-type" evidence="5">
    <location>
        <begin position="333"/>
        <end position="361"/>
    </location>
</feature>
<evidence type="ECO:0000313" key="7">
    <source>
        <dbReference type="Proteomes" id="UP000678499"/>
    </source>
</evidence>
<dbReference type="Pfam" id="PF00096">
    <property type="entry name" value="zf-C2H2"/>
    <property type="match status" value="1"/>
</dbReference>
<feature type="transmembrane region" description="Helical" evidence="4">
    <location>
        <begin position="1015"/>
        <end position="1038"/>
    </location>
</feature>
<keyword evidence="4" id="KW-1133">Transmembrane helix</keyword>
<sequence>MADDSRSEVSDAVRFFDEDGCQVLDHRSNCDLCCKKDICSQFLLKPSTIEILERSNLLKTSPAFLCQECSFIVVKCERIVVELQEQLNDLRIRKTTFAIEKLIEETVDFDDDPVSLVEEETELTEESFPVEVKEEKLPEEFAKETVSVKSQLPLVLVKPLKVEDVKNLTSSCTISTRSSTRLQAAADEDGEYPGKKFCCPHCDFRCWRPNRLRSHIMLRHEGQKPFPCDMCELEFGNRESRIIHKFRDHLKKFQFDCHHCDKGFYTKKNFMKHLAEENLTFEDYVATKGKEEEPKEKPKAPAKLKCPQCDFTAERPNRINAHILVRHEGKRPFKCDTCDATFISALTRTVHKYKVHLKAYPYQCHHCEKGFYTKITLKKHLDRVNGTLREVICQFCGEKFLGDKIYNHVNRVHKNVKKVYTCEECPGTVYRDWLAFHNHNASVHNKGEVRAKAPVRPRVCEHCNRSYVTKSLYFAHLWKKHKIRDEELKVMQCPYCDKAYYRTTQYRLHLASHTDTERHQCDKCDFAVYHKKKLISHMIRHLNLISARAVCEMFFGWNASDEVEDDPDLREQIFHDRVRDHIIFFLLFICLYAGSYAIVCRFKRRDRDEYLSGDSEDETVYRTAIWLCTFSLATSLTAAFLLPLSIVSNEILFLYPQNYYVKWLNSDLIHGLWNIVFLMSNACLFVFLPFAYLFTEAEGFYGWKKRGLWAKAYETLVVLFLMAILVFGMTFLISLLLDRDEGSWRKLFNVWSFYLPFLYSCVSFFGVVCLMVCTPLGITRLFSVVGTVLVRPQFLGNAEEEFFAASFERDALERKLRVEKSRQGFGFGISGSDVRMRRGTQFSGCPDSTIPGNSEFELRIKEAAKLADDLDRKRRASRWQRNVGYPLAMLLLLFLTGITALMVINNTLMLLIGMKALPQGSEQLTLGITSLSALGPLGAGLEVVVILYLIVTSIIGLYTLPVLENLRPRKGMTPMTHIISNCAVVVVLSSAIPLLARTVGITDFDLLGNFGKMEWLGNFKVILCYNVFFATATIVCLINHFTAPVRRELILRLEMTRDAFLSSMKITGQWLTSQAGGFSHEMTEDTARERSRTNSGDS</sequence>
<evidence type="ECO:0000256" key="1">
    <source>
        <dbReference type="ARBA" id="ARBA00010487"/>
    </source>
</evidence>
<keyword evidence="2" id="KW-0863">Zinc-finger</keyword>
<dbReference type="OrthoDB" id="5596951at2759"/>
<organism evidence="6">
    <name type="scientific">Notodromas monacha</name>
    <dbReference type="NCBI Taxonomy" id="399045"/>
    <lineage>
        <taxon>Eukaryota</taxon>
        <taxon>Metazoa</taxon>
        <taxon>Ecdysozoa</taxon>
        <taxon>Arthropoda</taxon>
        <taxon>Crustacea</taxon>
        <taxon>Oligostraca</taxon>
        <taxon>Ostracoda</taxon>
        <taxon>Podocopa</taxon>
        <taxon>Podocopida</taxon>
        <taxon>Cypridocopina</taxon>
        <taxon>Cypridoidea</taxon>
        <taxon>Cyprididae</taxon>
        <taxon>Notodromas</taxon>
    </lineage>
</organism>
<comment type="similarity">
    <text evidence="1">Belongs to the LIMR family.</text>
</comment>
<name>A0A7R9BEH8_9CRUS</name>
<feature type="transmembrane region" description="Helical" evidence="4">
    <location>
        <begin position="883"/>
        <end position="904"/>
    </location>
</feature>
<dbReference type="Proteomes" id="UP000678499">
    <property type="component" value="Unassembled WGS sequence"/>
</dbReference>
<feature type="transmembrane region" description="Helical" evidence="4">
    <location>
        <begin position="668"/>
        <end position="694"/>
    </location>
</feature>
<dbReference type="InterPro" id="IPR008075">
    <property type="entry name" value="LIMR"/>
</dbReference>
<keyword evidence="2" id="KW-0479">Metal-binding</keyword>
<dbReference type="InterPro" id="IPR036236">
    <property type="entry name" value="Znf_C2H2_sf"/>
</dbReference>
<dbReference type="SUPFAM" id="SSF57667">
    <property type="entry name" value="beta-beta-alpha zinc fingers"/>
    <property type="match status" value="4"/>
</dbReference>
<proteinExistence type="inferred from homology"/>
<dbReference type="SMART" id="SM00355">
    <property type="entry name" value="ZnF_C2H2"/>
    <property type="match status" value="11"/>
</dbReference>
<keyword evidence="4" id="KW-0812">Transmembrane</keyword>
<dbReference type="GO" id="GO:0007165">
    <property type="term" value="P:signal transduction"/>
    <property type="evidence" value="ECO:0007669"/>
    <property type="project" value="TreeGrafter"/>
</dbReference>
<gene>
    <name evidence="6" type="ORF">NMOB1V02_LOCUS1575</name>
</gene>
<feature type="region of interest" description="Disordered" evidence="3">
    <location>
        <begin position="1077"/>
        <end position="1098"/>
    </location>
</feature>
<dbReference type="EMBL" id="OA882198">
    <property type="protein sequence ID" value="CAD7273702.1"/>
    <property type="molecule type" value="Genomic_DNA"/>
</dbReference>
<dbReference type="GO" id="GO:0008270">
    <property type="term" value="F:zinc ion binding"/>
    <property type="evidence" value="ECO:0007669"/>
    <property type="project" value="UniProtKB-KW"/>
</dbReference>
<feature type="domain" description="C2H2-type" evidence="5">
    <location>
        <begin position="362"/>
        <end position="390"/>
    </location>
</feature>
<dbReference type="Pfam" id="PF04791">
    <property type="entry name" value="LMBR1"/>
    <property type="match status" value="2"/>
</dbReference>
<evidence type="ECO:0000259" key="5">
    <source>
        <dbReference type="PROSITE" id="PS50157"/>
    </source>
</evidence>
<feature type="transmembrane region" description="Helical" evidence="4">
    <location>
        <begin position="623"/>
        <end position="648"/>
    </location>
</feature>
<feature type="domain" description="C2H2-type" evidence="5">
    <location>
        <begin position="304"/>
        <end position="332"/>
    </location>
</feature>
<dbReference type="PROSITE" id="PS00028">
    <property type="entry name" value="ZINC_FINGER_C2H2_1"/>
    <property type="match status" value="5"/>
</dbReference>